<organism evidence="1 2">
    <name type="scientific">Armillaria gallica</name>
    <name type="common">Bulbous honey fungus</name>
    <name type="synonym">Armillaria bulbosa</name>
    <dbReference type="NCBI Taxonomy" id="47427"/>
    <lineage>
        <taxon>Eukaryota</taxon>
        <taxon>Fungi</taxon>
        <taxon>Dikarya</taxon>
        <taxon>Basidiomycota</taxon>
        <taxon>Agaricomycotina</taxon>
        <taxon>Agaricomycetes</taxon>
        <taxon>Agaricomycetidae</taxon>
        <taxon>Agaricales</taxon>
        <taxon>Marasmiineae</taxon>
        <taxon>Physalacriaceae</taxon>
        <taxon>Armillaria</taxon>
    </lineage>
</organism>
<dbReference type="AlphaFoldDB" id="A0A2H3DHV0"/>
<reference evidence="2" key="1">
    <citation type="journal article" date="2017" name="Nat. Ecol. Evol.">
        <title>Genome expansion and lineage-specific genetic innovations in the forest pathogenic fungi Armillaria.</title>
        <authorList>
            <person name="Sipos G."/>
            <person name="Prasanna A.N."/>
            <person name="Walter M.C."/>
            <person name="O'Connor E."/>
            <person name="Balint B."/>
            <person name="Krizsan K."/>
            <person name="Kiss B."/>
            <person name="Hess J."/>
            <person name="Varga T."/>
            <person name="Slot J."/>
            <person name="Riley R."/>
            <person name="Boka B."/>
            <person name="Rigling D."/>
            <person name="Barry K."/>
            <person name="Lee J."/>
            <person name="Mihaltcheva S."/>
            <person name="LaButti K."/>
            <person name="Lipzen A."/>
            <person name="Waldron R."/>
            <person name="Moloney N.M."/>
            <person name="Sperisen C."/>
            <person name="Kredics L."/>
            <person name="Vagvoelgyi C."/>
            <person name="Patrignani A."/>
            <person name="Fitzpatrick D."/>
            <person name="Nagy I."/>
            <person name="Doyle S."/>
            <person name="Anderson J.B."/>
            <person name="Grigoriev I.V."/>
            <person name="Gueldener U."/>
            <person name="Muensterkoetter M."/>
            <person name="Nagy L.G."/>
        </authorList>
    </citation>
    <scope>NUCLEOTIDE SEQUENCE [LARGE SCALE GENOMIC DNA]</scope>
    <source>
        <strain evidence="2">Ar21-2</strain>
    </source>
</reference>
<evidence type="ECO:0000313" key="1">
    <source>
        <dbReference type="EMBL" id="PBK93414.1"/>
    </source>
</evidence>
<dbReference type="Proteomes" id="UP000217790">
    <property type="component" value="Unassembled WGS sequence"/>
</dbReference>
<dbReference type="InParanoid" id="A0A2H3DHV0"/>
<accession>A0A2H3DHV0</accession>
<proteinExistence type="predicted"/>
<keyword evidence="2" id="KW-1185">Reference proteome</keyword>
<sequence length="122" mass="13686">MRALLSLLSSPVTAETDSATPTLPPYVPGPICLSIIMHSYQDDNEAIVLSLVVSSRLRGTQHCWISKHELRRIPPAELYTPLCRDGLYILDMSCLAPSPCFRLSLRCVRVSIYLCYLVYLTD</sequence>
<dbReference type="EMBL" id="KZ293656">
    <property type="protein sequence ID" value="PBK93414.1"/>
    <property type="molecule type" value="Genomic_DNA"/>
</dbReference>
<name>A0A2H3DHV0_ARMGA</name>
<evidence type="ECO:0000313" key="2">
    <source>
        <dbReference type="Proteomes" id="UP000217790"/>
    </source>
</evidence>
<gene>
    <name evidence="1" type="ORF">ARMGADRAFT_124816</name>
</gene>
<protein>
    <submittedName>
        <fullName evidence="1">Uncharacterized protein</fullName>
    </submittedName>
</protein>